<evidence type="ECO:0000256" key="3">
    <source>
        <dbReference type="SAM" id="MobiDB-lite"/>
    </source>
</evidence>
<keyword evidence="4" id="KW-1133">Transmembrane helix</keyword>
<feature type="non-terminal residue" evidence="6">
    <location>
        <position position="1"/>
    </location>
</feature>
<sequence>RLTLSKQGSLLLAPSGPQRDRSKFVSRNLTLTIYVSASPLHLAAVGMPTSMLPSDRHMGFSSAESLGRLLTLLLWKFWRVCGAAILILILVYWMYGGIIILILLVVTVIGGLYHYQDSLLYYPEQPESARVFVQTPISLGLPYENVSLTTKDGCRIVGYFIKQPPTSIGHAPTVLYFHGNAGNIGHRLHNAQALYRHCGFNIFLLEYRGYGKSQGTPSEFGLYWDAEAALDFLLMRRDIDRRKIILFGRSLGGAVAIYLAALHSHVDKVMALVVENTFTAIPCMAQMMFPGASHLPLFFFKNKFMSNREIRKVRAPALFLSGLSDQLIPSRMMMELYQACSSPLKHIETFQGGTHNGTWTCYGYYDHINRFTSYLLHNHFPLNAEDPSLPADPSVATTTNSGGGGAWGNGSPPTSGENSSMTQSLHKQWGEQEK</sequence>
<protein>
    <recommendedName>
        <fullName evidence="1">Protein ABHD13</fullName>
    </recommendedName>
    <alternativeName>
        <fullName evidence="2">Alpha/beta hydrolase domain-containing protein 13</fullName>
    </alternativeName>
</protein>
<dbReference type="PANTHER" id="PTHR12277">
    <property type="entry name" value="ALPHA/BETA HYDROLASE DOMAIN-CONTAINING PROTEIN"/>
    <property type="match status" value="1"/>
</dbReference>
<evidence type="ECO:0000313" key="7">
    <source>
        <dbReference type="Proteomes" id="UP001174909"/>
    </source>
</evidence>
<proteinExistence type="predicted"/>
<gene>
    <name evidence="6" type="ORF">GBAR_LOCUS553</name>
</gene>
<feature type="transmembrane region" description="Helical" evidence="4">
    <location>
        <begin position="244"/>
        <end position="266"/>
    </location>
</feature>
<feature type="region of interest" description="Disordered" evidence="3">
    <location>
        <begin position="388"/>
        <end position="434"/>
    </location>
</feature>
<dbReference type="InterPro" id="IPR000073">
    <property type="entry name" value="AB_hydrolase_1"/>
</dbReference>
<reference evidence="6" key="1">
    <citation type="submission" date="2023-03" db="EMBL/GenBank/DDBJ databases">
        <authorList>
            <person name="Steffen K."/>
            <person name="Cardenas P."/>
        </authorList>
    </citation>
    <scope>NUCLEOTIDE SEQUENCE</scope>
</reference>
<keyword evidence="4" id="KW-0472">Membrane</keyword>
<accession>A0AA35VYL2</accession>
<dbReference type="PANTHER" id="PTHR12277:SF81">
    <property type="entry name" value="PROTEIN ABHD13"/>
    <property type="match status" value="1"/>
</dbReference>
<dbReference type="Gene3D" id="3.40.50.1820">
    <property type="entry name" value="alpha/beta hydrolase"/>
    <property type="match status" value="1"/>
</dbReference>
<comment type="caution">
    <text evidence="6">The sequence shown here is derived from an EMBL/GenBank/DDBJ whole genome shotgun (WGS) entry which is preliminary data.</text>
</comment>
<evidence type="ECO:0000313" key="6">
    <source>
        <dbReference type="EMBL" id="CAI7990820.1"/>
    </source>
</evidence>
<feature type="transmembrane region" description="Helical" evidence="4">
    <location>
        <begin position="31"/>
        <end position="52"/>
    </location>
</feature>
<evidence type="ECO:0000259" key="5">
    <source>
        <dbReference type="Pfam" id="PF00561"/>
    </source>
</evidence>
<dbReference type="InterPro" id="IPR029058">
    <property type="entry name" value="AB_hydrolase_fold"/>
</dbReference>
<dbReference type="GO" id="GO:0016020">
    <property type="term" value="C:membrane"/>
    <property type="evidence" value="ECO:0007669"/>
    <property type="project" value="TreeGrafter"/>
</dbReference>
<dbReference type="GO" id="GO:0008474">
    <property type="term" value="F:palmitoyl-(protein) hydrolase activity"/>
    <property type="evidence" value="ECO:0007669"/>
    <property type="project" value="TreeGrafter"/>
</dbReference>
<dbReference type="EMBL" id="CASHTH010000083">
    <property type="protein sequence ID" value="CAI7990820.1"/>
    <property type="molecule type" value="Genomic_DNA"/>
</dbReference>
<organism evidence="6 7">
    <name type="scientific">Geodia barretti</name>
    <name type="common">Barrett's horny sponge</name>
    <dbReference type="NCBI Taxonomy" id="519541"/>
    <lineage>
        <taxon>Eukaryota</taxon>
        <taxon>Metazoa</taxon>
        <taxon>Porifera</taxon>
        <taxon>Demospongiae</taxon>
        <taxon>Heteroscleromorpha</taxon>
        <taxon>Tetractinellida</taxon>
        <taxon>Astrophorina</taxon>
        <taxon>Geodiidae</taxon>
        <taxon>Geodia</taxon>
    </lineage>
</organism>
<keyword evidence="7" id="KW-1185">Reference proteome</keyword>
<evidence type="ECO:0000256" key="2">
    <source>
        <dbReference type="ARBA" id="ARBA00042701"/>
    </source>
</evidence>
<name>A0AA35VYL2_GEOBA</name>
<dbReference type="AlphaFoldDB" id="A0AA35VYL2"/>
<dbReference type="Proteomes" id="UP001174909">
    <property type="component" value="Unassembled WGS sequence"/>
</dbReference>
<evidence type="ECO:0000256" key="1">
    <source>
        <dbReference type="ARBA" id="ARBA00040125"/>
    </source>
</evidence>
<feature type="compositionally biased region" description="Polar residues" evidence="3">
    <location>
        <begin position="415"/>
        <end position="426"/>
    </location>
</feature>
<keyword evidence="4" id="KW-0812">Transmembrane</keyword>
<feature type="domain" description="AB hydrolase-1" evidence="5">
    <location>
        <begin position="172"/>
        <end position="286"/>
    </location>
</feature>
<feature type="transmembrane region" description="Helical" evidence="4">
    <location>
        <begin position="278"/>
        <end position="300"/>
    </location>
</feature>
<dbReference type="SUPFAM" id="SSF53474">
    <property type="entry name" value="alpha/beta-Hydrolases"/>
    <property type="match status" value="1"/>
</dbReference>
<evidence type="ECO:0000256" key="4">
    <source>
        <dbReference type="SAM" id="Phobius"/>
    </source>
</evidence>
<dbReference type="Pfam" id="PF00561">
    <property type="entry name" value="Abhydrolase_1"/>
    <property type="match status" value="1"/>
</dbReference>